<dbReference type="Gene3D" id="3.40.50.150">
    <property type="entry name" value="Vaccinia Virus protein VP39"/>
    <property type="match status" value="1"/>
</dbReference>
<evidence type="ECO:0008006" key="3">
    <source>
        <dbReference type="Google" id="ProtNLM"/>
    </source>
</evidence>
<gene>
    <name evidence="1" type="ORF">Pma05_69850</name>
</gene>
<protein>
    <recommendedName>
        <fullName evidence="3">S-adenosyl methyltransferase</fullName>
    </recommendedName>
</protein>
<comment type="caution">
    <text evidence="1">The sequence shown here is derived from an EMBL/GenBank/DDBJ whole genome shotgun (WGS) entry which is preliminary data.</text>
</comment>
<sequence>MASEFGGPGQASNLTILEGCAMTDHAGSPDAERAPKIDTTVPHQARVWNYLLGGKDNHLVDERAGKAVLAAAPGLVAMARASRVFLTRAVRYQVEQAGIRQFLDIGTGLPTANNTHETAQALAPESRIVYVDFDPLVLVHARALLTSDPLGATDYIDADLRDTEKILHLSQRTLDFTRPVGIILLGILGAIESYAEARVIVRTLLDAVPAGSYLLVGDGTNTSEAMVTAARVRNESVKPPYIVRSPEQIAGFLDGLDLVEPGVVSFPHWRPEPGSAQHPAHVDGYGGIAYKR</sequence>
<dbReference type="InterPro" id="IPR006764">
    <property type="entry name" value="SAM_dep_MeTrfase_SAV2177_type"/>
</dbReference>
<evidence type="ECO:0000313" key="1">
    <source>
        <dbReference type="EMBL" id="GIH00413.1"/>
    </source>
</evidence>
<dbReference type="InterPro" id="IPR029063">
    <property type="entry name" value="SAM-dependent_MTases_sf"/>
</dbReference>
<proteinExistence type="predicted"/>
<keyword evidence="2" id="KW-1185">Reference proteome</keyword>
<accession>A0ABQ4F0G8</accession>
<dbReference type="Proteomes" id="UP000621500">
    <property type="component" value="Unassembled WGS sequence"/>
</dbReference>
<dbReference type="SUPFAM" id="SSF53335">
    <property type="entry name" value="S-adenosyl-L-methionine-dependent methyltransferases"/>
    <property type="match status" value="1"/>
</dbReference>
<dbReference type="Pfam" id="PF04672">
    <property type="entry name" value="Methyltransf_19"/>
    <property type="match status" value="1"/>
</dbReference>
<evidence type="ECO:0000313" key="2">
    <source>
        <dbReference type="Proteomes" id="UP000621500"/>
    </source>
</evidence>
<dbReference type="PIRSF" id="PIRSF017393">
    <property type="entry name" value="MTase_SAV2177"/>
    <property type="match status" value="1"/>
</dbReference>
<name>A0ABQ4F0G8_9ACTN</name>
<reference evidence="1 2" key="1">
    <citation type="submission" date="2021-01" db="EMBL/GenBank/DDBJ databases">
        <title>Whole genome shotgun sequence of Plantactinospora mayteni NBRC 109088.</title>
        <authorList>
            <person name="Komaki H."/>
            <person name="Tamura T."/>
        </authorList>
    </citation>
    <scope>NUCLEOTIDE SEQUENCE [LARGE SCALE GENOMIC DNA]</scope>
    <source>
        <strain evidence="1 2">NBRC 109088</strain>
    </source>
</reference>
<dbReference type="EMBL" id="BONX01000053">
    <property type="protein sequence ID" value="GIH00413.1"/>
    <property type="molecule type" value="Genomic_DNA"/>
</dbReference>
<organism evidence="1 2">
    <name type="scientific">Plantactinospora mayteni</name>
    <dbReference type="NCBI Taxonomy" id="566021"/>
    <lineage>
        <taxon>Bacteria</taxon>
        <taxon>Bacillati</taxon>
        <taxon>Actinomycetota</taxon>
        <taxon>Actinomycetes</taxon>
        <taxon>Micromonosporales</taxon>
        <taxon>Micromonosporaceae</taxon>
        <taxon>Plantactinospora</taxon>
    </lineage>
</organism>